<dbReference type="VEuPathDB" id="FungiDB:PSHT_01735"/>
<organism evidence="2 3">
    <name type="scientific">Puccinia striiformis</name>
    <dbReference type="NCBI Taxonomy" id="27350"/>
    <lineage>
        <taxon>Eukaryota</taxon>
        <taxon>Fungi</taxon>
        <taxon>Dikarya</taxon>
        <taxon>Basidiomycota</taxon>
        <taxon>Pucciniomycotina</taxon>
        <taxon>Pucciniomycetes</taxon>
        <taxon>Pucciniales</taxon>
        <taxon>Pucciniaceae</taxon>
        <taxon>Puccinia</taxon>
    </lineage>
</organism>
<keyword evidence="3" id="KW-1185">Reference proteome</keyword>
<reference evidence="3" key="2">
    <citation type="journal article" date="2018" name="BMC Genomics">
        <title>Genomic insights into host adaptation between the wheat stripe rust pathogen (Puccinia striiformis f. sp. tritici) and the barley stripe rust pathogen (Puccinia striiformis f. sp. hordei).</title>
        <authorList>
            <person name="Xia C."/>
            <person name="Wang M."/>
            <person name="Yin C."/>
            <person name="Cornejo O.E."/>
            <person name="Hulbert S.H."/>
            <person name="Chen X."/>
        </authorList>
    </citation>
    <scope>NUCLEOTIDE SEQUENCE [LARGE SCALE GENOMIC DNA]</scope>
    <source>
        <strain evidence="3">93TX-2</strain>
    </source>
</reference>
<dbReference type="EMBL" id="PKSM01000014">
    <property type="protein sequence ID" value="POW22022.1"/>
    <property type="molecule type" value="Genomic_DNA"/>
</dbReference>
<evidence type="ECO:0000313" key="3">
    <source>
        <dbReference type="Proteomes" id="UP000238274"/>
    </source>
</evidence>
<keyword evidence="1" id="KW-0175">Coiled coil</keyword>
<evidence type="ECO:0000313" key="2">
    <source>
        <dbReference type="EMBL" id="POW22022.1"/>
    </source>
</evidence>
<comment type="caution">
    <text evidence="2">The sequence shown here is derived from an EMBL/GenBank/DDBJ whole genome shotgun (WGS) entry which is preliminary data.</text>
</comment>
<reference evidence="2 3" key="1">
    <citation type="submission" date="2017-12" db="EMBL/GenBank/DDBJ databases">
        <title>Gene loss provides genomic basis for host adaptation in cereal stripe rust fungi.</title>
        <authorList>
            <person name="Xia C."/>
        </authorList>
    </citation>
    <scope>NUCLEOTIDE SEQUENCE [LARGE SCALE GENOMIC DNA]</scope>
    <source>
        <strain evidence="2 3">93TX-2</strain>
    </source>
</reference>
<proteinExistence type="predicted"/>
<protein>
    <submittedName>
        <fullName evidence="2">Uncharacterized protein</fullName>
    </submittedName>
</protein>
<dbReference type="VEuPathDB" id="FungiDB:PSTT_11103"/>
<evidence type="ECO:0000256" key="1">
    <source>
        <dbReference type="SAM" id="Coils"/>
    </source>
</evidence>
<gene>
    <name evidence="2" type="ORF">PSHT_01735</name>
</gene>
<dbReference type="Proteomes" id="UP000238274">
    <property type="component" value="Unassembled WGS sequence"/>
</dbReference>
<dbReference type="AlphaFoldDB" id="A0A2S4WJV0"/>
<reference evidence="3" key="3">
    <citation type="journal article" date="2018" name="Mol. Plant Microbe Interact.">
        <title>Genome sequence resources for the wheat stripe rust pathogen (Puccinia striiformis f. sp. tritici) and the barley stripe rust pathogen (Puccinia striiformis f. sp. hordei).</title>
        <authorList>
            <person name="Xia C."/>
            <person name="Wang M."/>
            <person name="Yin C."/>
            <person name="Cornejo O.E."/>
            <person name="Hulbert S.H."/>
            <person name="Chen X."/>
        </authorList>
    </citation>
    <scope>NUCLEOTIDE SEQUENCE [LARGE SCALE GENOMIC DNA]</scope>
    <source>
        <strain evidence="3">93TX-2</strain>
    </source>
</reference>
<accession>A0A2S4WJV0</accession>
<sequence>MVAIRRSSTRIAIEKKLIEVEARIAADRFEREMVCSELIGARAGRRAHSNFAKTRFEQGNHCSAVEAANRHRNTAPTAAHLANPVIPFRPAEDDEALENKLKERILAVEEEKEKLVHSKTAQLNAEAERKSPSLSTISQLVHDGLFN</sequence>
<feature type="coiled-coil region" evidence="1">
    <location>
        <begin position="91"/>
        <end position="118"/>
    </location>
</feature>
<name>A0A2S4WJV0_9BASI</name>